<dbReference type="InterPro" id="IPR008969">
    <property type="entry name" value="CarboxyPept-like_regulatory"/>
</dbReference>
<keyword evidence="1" id="KW-0732">Signal</keyword>
<dbReference type="Proteomes" id="UP000034961">
    <property type="component" value="Unassembled WGS sequence"/>
</dbReference>
<feature type="signal peptide" evidence="1">
    <location>
        <begin position="1"/>
        <end position="22"/>
    </location>
</feature>
<feature type="chain" id="PRO_5002534753" description="Glycoside hydrolase family 5 domain-containing protein" evidence="1">
    <location>
        <begin position="23"/>
        <end position="411"/>
    </location>
</feature>
<dbReference type="AlphaFoldDB" id="A0A0G0URV2"/>
<dbReference type="SUPFAM" id="SSF49464">
    <property type="entry name" value="Carboxypeptidase regulatory domain-like"/>
    <property type="match status" value="1"/>
</dbReference>
<name>A0A0G0URV2_9BACT</name>
<sequence length="411" mass="46628">MKKKLLLSVILIVLFAATISKSEQKNDEEMFWTFQSIDTMKYSRDISREKLTDPSFNTDIDEQIKNIAATGATHVAIATPYDTEFLPILKRWVTSARKYNLKIWFRGNWSGWEGWFDYPTINRTEHKEKTYEFIIQNNDLFLDGDIFTACPECENGGPGDPRLTRDISGHRAFLIEEYEVTQKAFREIDKDVTSNFNSMNGDVARLIMDKETTEALGGIVVIDHYVASPDQLVSDIAEIAKNSGGHVVLGEFGAPIEDINGKMTEDEQAAWLDEAFTKMVREKSLAGVSYWVNVGGSTQLWNSDGTPRKAVSVLASFYNPLEIPGITKDEIGKPIANVTVLNAYRETTSDSSGFFSLPFLDKKEIEHVSKEGYSLKYIYYENSNITIILEQNNPSLLYKILRLFKRPLKTK</sequence>
<evidence type="ECO:0000256" key="1">
    <source>
        <dbReference type="SAM" id="SignalP"/>
    </source>
</evidence>
<proteinExistence type="predicted"/>
<evidence type="ECO:0000313" key="3">
    <source>
        <dbReference type="Proteomes" id="UP000034961"/>
    </source>
</evidence>
<reference evidence="2 3" key="1">
    <citation type="journal article" date="2015" name="Nature">
        <title>rRNA introns, odd ribosomes, and small enigmatic genomes across a large radiation of phyla.</title>
        <authorList>
            <person name="Brown C.T."/>
            <person name="Hug L.A."/>
            <person name="Thomas B.C."/>
            <person name="Sharon I."/>
            <person name="Castelle C.J."/>
            <person name="Singh A."/>
            <person name="Wilkins M.J."/>
            <person name="Williams K.H."/>
            <person name="Banfield J.F."/>
        </authorList>
    </citation>
    <scope>NUCLEOTIDE SEQUENCE [LARGE SCALE GENOMIC DNA]</scope>
</reference>
<accession>A0A0G0URV2</accession>
<dbReference type="SUPFAM" id="SSF51445">
    <property type="entry name" value="(Trans)glycosidases"/>
    <property type="match status" value="1"/>
</dbReference>
<dbReference type="EMBL" id="LCAN01000036">
    <property type="protein sequence ID" value="KKR91504.1"/>
    <property type="molecule type" value="Genomic_DNA"/>
</dbReference>
<comment type="caution">
    <text evidence="2">The sequence shown here is derived from an EMBL/GenBank/DDBJ whole genome shotgun (WGS) entry which is preliminary data.</text>
</comment>
<evidence type="ECO:0008006" key="4">
    <source>
        <dbReference type="Google" id="ProtNLM"/>
    </source>
</evidence>
<dbReference type="InterPro" id="IPR017853">
    <property type="entry name" value="GH"/>
</dbReference>
<evidence type="ECO:0000313" key="2">
    <source>
        <dbReference type="EMBL" id="KKR91504.1"/>
    </source>
</evidence>
<gene>
    <name evidence="2" type="ORF">UU41_C0036G0011</name>
</gene>
<organism evidence="2 3">
    <name type="scientific">Candidatus Roizmanbacteria bacterium GW2011_GWA1_41_13</name>
    <dbReference type="NCBI Taxonomy" id="1618474"/>
    <lineage>
        <taxon>Bacteria</taxon>
        <taxon>Candidatus Roizmaniibacteriota</taxon>
    </lineage>
</organism>
<protein>
    <recommendedName>
        <fullName evidence="4">Glycoside hydrolase family 5 domain-containing protein</fullName>
    </recommendedName>
</protein>